<dbReference type="GO" id="GO:0005634">
    <property type="term" value="C:nucleus"/>
    <property type="evidence" value="ECO:0007669"/>
    <property type="project" value="UniProtKB-SubCell"/>
</dbReference>
<reference evidence="4 5" key="1">
    <citation type="submission" date="2016-07" db="EMBL/GenBank/DDBJ databases">
        <title>Multiple horizontal gene transfer events from other fungi enriched the ability of initially mycotrophic Trichoderma (Ascomycota) to feed on dead plant biomass.</title>
        <authorList>
            <consortium name="DOE Joint Genome Institute"/>
            <person name="Aerts A."/>
            <person name="Atanasova L."/>
            <person name="Chenthamara K."/>
            <person name="Zhang J."/>
            <person name="Grujic M."/>
            <person name="Henrissat B."/>
            <person name="Kuo A."/>
            <person name="Salamov A."/>
            <person name="Lipzen A."/>
            <person name="Labutti K."/>
            <person name="Barry K."/>
            <person name="Miao Y."/>
            <person name="Rahimi M.J."/>
            <person name="Shen Q."/>
            <person name="Grigoriev I.V."/>
            <person name="Kubicek C.P."/>
            <person name="Druzhinina I.S."/>
        </authorList>
    </citation>
    <scope>NUCLEOTIDE SEQUENCE [LARGE SCALE GENOMIC DNA]</scope>
    <source>
        <strain evidence="4 5">CBS 433.97</strain>
    </source>
</reference>
<name>A0A2T3YUG2_TRIA4</name>
<keyword evidence="5" id="KW-1185">Reference proteome</keyword>
<dbReference type="InterPro" id="IPR021858">
    <property type="entry name" value="Fun_TF"/>
</dbReference>
<dbReference type="AlphaFoldDB" id="A0A2T3YUG2"/>
<dbReference type="InterPro" id="IPR036864">
    <property type="entry name" value="Zn2-C6_fun-type_DNA-bd_sf"/>
</dbReference>
<dbReference type="OrthoDB" id="5419315at2759"/>
<dbReference type="PROSITE" id="PS50048">
    <property type="entry name" value="ZN2_CY6_FUNGAL_2"/>
    <property type="match status" value="1"/>
</dbReference>
<gene>
    <name evidence="4" type="ORF">M441DRAFT_62192</name>
</gene>
<dbReference type="SMART" id="SM00066">
    <property type="entry name" value="GAL4"/>
    <property type="match status" value="1"/>
</dbReference>
<dbReference type="SUPFAM" id="SSF57701">
    <property type="entry name" value="Zn2/Cys6 DNA-binding domain"/>
    <property type="match status" value="1"/>
</dbReference>
<sequence length="536" mass="59909">MSTLPVSLLPASRPQPQISQRKLIKKGGYTRQRRGCLTCRQRKKKCDQGLPICGHCSRLNLVCKHEKPREVVSSTCGEDAARDSAGSEVRQRWGYDNSNSPHGDNVSEVVRVSKIFEPLDFVRSKDSVDHLSSSRRTMMRYYTSTLAIMLSATAENNCFLSVLLPMAFDCATLLDAMAAWSSAHLALRDPSFHNVSLQHRGRVLSNLSAALNGNNLSGEMCLAITMAMCSMETISDATTSGWAHHLFGAAAVLQSGISDVQEGALQKSRSIINGYWLESVERKWLVRNFAYHDILMSVSLDRRPLITGDYWMSADDEMADPYFAFASKIMLLTSEISVLNADCADYELSLGDGGSPEEDAYADIFGGLPSSSNYDTFLQRARDLAAELREWKCPTASADTPLGFLSQTYQSAGLIYLHYVLQKYFPQHSDDILTEGVDVYVESVCDAAQKVPEGSLAECSLLFPLFIAGGEAKNETHIERIKNRLYTMNKWRRFRNVNACREVLEELWEQRAQLGETETIGWRDIVRQRGWQLALS</sequence>
<dbReference type="GO" id="GO:0045944">
    <property type="term" value="P:positive regulation of transcription by RNA polymerase II"/>
    <property type="evidence" value="ECO:0007669"/>
    <property type="project" value="TreeGrafter"/>
</dbReference>
<evidence type="ECO:0000256" key="1">
    <source>
        <dbReference type="ARBA" id="ARBA00004123"/>
    </source>
</evidence>
<dbReference type="Pfam" id="PF11951">
    <property type="entry name" value="Fungal_trans_2"/>
    <property type="match status" value="1"/>
</dbReference>
<dbReference type="PANTHER" id="PTHR37534:SF7">
    <property type="entry name" value="TRANSCRIPTIONAL ACTIVATOR PROTEIN UGA3"/>
    <property type="match status" value="1"/>
</dbReference>
<dbReference type="EMBL" id="KZ679271">
    <property type="protein sequence ID" value="PTB36195.1"/>
    <property type="molecule type" value="Genomic_DNA"/>
</dbReference>
<evidence type="ECO:0000259" key="3">
    <source>
        <dbReference type="PROSITE" id="PS50048"/>
    </source>
</evidence>
<dbReference type="STRING" id="1042311.A0A2T3YUG2"/>
<evidence type="ECO:0000313" key="4">
    <source>
        <dbReference type="EMBL" id="PTB36195.1"/>
    </source>
</evidence>
<dbReference type="InterPro" id="IPR001138">
    <property type="entry name" value="Zn2Cys6_DnaBD"/>
</dbReference>
<dbReference type="Gene3D" id="4.10.240.10">
    <property type="entry name" value="Zn(2)-C6 fungal-type DNA-binding domain"/>
    <property type="match status" value="1"/>
</dbReference>
<evidence type="ECO:0000313" key="5">
    <source>
        <dbReference type="Proteomes" id="UP000240493"/>
    </source>
</evidence>
<proteinExistence type="predicted"/>
<dbReference type="Proteomes" id="UP000240493">
    <property type="component" value="Unassembled WGS sequence"/>
</dbReference>
<keyword evidence="2" id="KW-0539">Nucleus</keyword>
<protein>
    <recommendedName>
        <fullName evidence="3">Zn(2)-C6 fungal-type domain-containing protein</fullName>
    </recommendedName>
</protein>
<feature type="domain" description="Zn(2)-C6 fungal-type" evidence="3">
    <location>
        <begin position="35"/>
        <end position="65"/>
    </location>
</feature>
<accession>A0A2T3YUG2</accession>
<organism evidence="4 5">
    <name type="scientific">Trichoderma asperellum (strain ATCC 204424 / CBS 433.97 / NBRC 101777)</name>
    <dbReference type="NCBI Taxonomy" id="1042311"/>
    <lineage>
        <taxon>Eukaryota</taxon>
        <taxon>Fungi</taxon>
        <taxon>Dikarya</taxon>
        <taxon>Ascomycota</taxon>
        <taxon>Pezizomycotina</taxon>
        <taxon>Sordariomycetes</taxon>
        <taxon>Hypocreomycetidae</taxon>
        <taxon>Hypocreales</taxon>
        <taxon>Hypocreaceae</taxon>
        <taxon>Trichoderma</taxon>
    </lineage>
</organism>
<dbReference type="GO" id="GO:0008270">
    <property type="term" value="F:zinc ion binding"/>
    <property type="evidence" value="ECO:0007669"/>
    <property type="project" value="InterPro"/>
</dbReference>
<dbReference type="PROSITE" id="PS00463">
    <property type="entry name" value="ZN2_CY6_FUNGAL_1"/>
    <property type="match status" value="1"/>
</dbReference>
<evidence type="ECO:0000256" key="2">
    <source>
        <dbReference type="ARBA" id="ARBA00023242"/>
    </source>
</evidence>
<dbReference type="GO" id="GO:0000981">
    <property type="term" value="F:DNA-binding transcription factor activity, RNA polymerase II-specific"/>
    <property type="evidence" value="ECO:0007669"/>
    <property type="project" value="InterPro"/>
</dbReference>
<dbReference type="Pfam" id="PF00172">
    <property type="entry name" value="Zn_clus"/>
    <property type="match status" value="1"/>
</dbReference>
<dbReference type="PANTHER" id="PTHR37534">
    <property type="entry name" value="TRANSCRIPTIONAL ACTIVATOR PROTEIN UGA3"/>
    <property type="match status" value="1"/>
</dbReference>
<dbReference type="GO" id="GO:0000976">
    <property type="term" value="F:transcription cis-regulatory region binding"/>
    <property type="evidence" value="ECO:0007669"/>
    <property type="project" value="TreeGrafter"/>
</dbReference>
<comment type="subcellular location">
    <subcellularLocation>
        <location evidence="1">Nucleus</location>
    </subcellularLocation>
</comment>
<dbReference type="CDD" id="cd00067">
    <property type="entry name" value="GAL4"/>
    <property type="match status" value="1"/>
</dbReference>